<organism evidence="2 3">
    <name type="scientific">Mesopusillimonas faecipullorum</name>
    <dbReference type="NCBI Taxonomy" id="2755040"/>
    <lineage>
        <taxon>Bacteria</taxon>
        <taxon>Pseudomonadati</taxon>
        <taxon>Pseudomonadota</taxon>
        <taxon>Betaproteobacteria</taxon>
        <taxon>Burkholderiales</taxon>
        <taxon>Alcaligenaceae</taxon>
        <taxon>Mesopusillimonas</taxon>
    </lineage>
</organism>
<dbReference type="Proteomes" id="UP000776983">
    <property type="component" value="Unassembled WGS sequence"/>
</dbReference>
<sequence>MTRAAYSLPDASALGDFMMSQGWMMACAESCTGGLLAATLTDIPGSSAWFERGYVVYSNAAKMQALGVHPDTLERFGAVSEETAMEMAAGALSVCEAAHFAVSTTGIAGPGGATPGKPVGMVCFGFATRTRSGWTTRAETHVFEGDRQAVRLACVRFVVQRALQVLDPR</sequence>
<proteinExistence type="predicted"/>
<evidence type="ECO:0000259" key="1">
    <source>
        <dbReference type="Pfam" id="PF02464"/>
    </source>
</evidence>
<dbReference type="SUPFAM" id="SSF142433">
    <property type="entry name" value="CinA-like"/>
    <property type="match status" value="1"/>
</dbReference>
<dbReference type="InterPro" id="IPR008136">
    <property type="entry name" value="CinA_C"/>
</dbReference>
<evidence type="ECO:0000313" key="2">
    <source>
        <dbReference type="EMBL" id="MCB5363429.1"/>
    </source>
</evidence>
<dbReference type="NCBIfam" id="TIGR00199">
    <property type="entry name" value="PncC_domain"/>
    <property type="match status" value="1"/>
</dbReference>
<dbReference type="InterPro" id="IPR036653">
    <property type="entry name" value="CinA-like_C"/>
</dbReference>
<dbReference type="PROSITE" id="PS51257">
    <property type="entry name" value="PROKAR_LIPOPROTEIN"/>
    <property type="match status" value="1"/>
</dbReference>
<dbReference type="RefSeq" id="WP_226953779.1">
    <property type="nucleotide sequence ID" value="NZ_JACDXW010000003.1"/>
</dbReference>
<dbReference type="Gene3D" id="3.90.950.20">
    <property type="entry name" value="CinA-like"/>
    <property type="match status" value="1"/>
</dbReference>
<protein>
    <submittedName>
        <fullName evidence="2">CinA family protein</fullName>
    </submittedName>
</protein>
<feature type="domain" description="CinA C-terminal" evidence="1">
    <location>
        <begin position="13"/>
        <end position="164"/>
    </location>
</feature>
<reference evidence="2 3" key="1">
    <citation type="submission" date="2020-07" db="EMBL/GenBank/DDBJ databases">
        <title>Pusillimonas sp. nov., isolated from poultry manure in Taiwan.</title>
        <authorList>
            <person name="Lin S.-Y."/>
            <person name="Tang Y.-S."/>
            <person name="Young C.-C."/>
        </authorList>
    </citation>
    <scope>NUCLEOTIDE SEQUENCE [LARGE SCALE GENOMIC DNA]</scope>
    <source>
        <strain evidence="2 3">CC-YST705</strain>
    </source>
</reference>
<keyword evidence="3" id="KW-1185">Reference proteome</keyword>
<gene>
    <name evidence="2" type="ORF">H0484_06675</name>
</gene>
<dbReference type="Pfam" id="PF02464">
    <property type="entry name" value="CinA"/>
    <property type="match status" value="1"/>
</dbReference>
<comment type="caution">
    <text evidence="2">The sequence shown here is derived from an EMBL/GenBank/DDBJ whole genome shotgun (WGS) entry which is preliminary data.</text>
</comment>
<dbReference type="EMBL" id="JACDXW010000003">
    <property type="protein sequence ID" value="MCB5363429.1"/>
    <property type="molecule type" value="Genomic_DNA"/>
</dbReference>
<evidence type="ECO:0000313" key="3">
    <source>
        <dbReference type="Proteomes" id="UP000776983"/>
    </source>
</evidence>
<name>A0ABS8CCT7_9BURK</name>
<accession>A0ABS8CCT7</accession>